<reference evidence="12" key="1">
    <citation type="submission" date="2022-11" db="UniProtKB">
        <authorList>
            <consortium name="WormBaseParasite"/>
        </authorList>
    </citation>
    <scope>IDENTIFICATION</scope>
</reference>
<keyword evidence="5" id="KW-0449">Lipoprotein</keyword>
<name>A0A915C756_PARUN</name>
<dbReference type="SUPFAM" id="SSF55797">
    <property type="entry name" value="PR-1-like"/>
    <property type="match status" value="1"/>
</dbReference>
<dbReference type="InterPro" id="IPR034113">
    <property type="entry name" value="SCP_GAPR1-like"/>
</dbReference>
<keyword evidence="1" id="KW-0519">Myristate</keyword>
<evidence type="ECO:0000256" key="5">
    <source>
        <dbReference type="ARBA" id="ARBA00023288"/>
    </source>
</evidence>
<evidence type="ECO:0000259" key="10">
    <source>
        <dbReference type="SMART" id="SM00198"/>
    </source>
</evidence>
<evidence type="ECO:0000256" key="6">
    <source>
        <dbReference type="ARBA" id="ARBA00037794"/>
    </source>
</evidence>
<dbReference type="AlphaFoldDB" id="A0A915C756"/>
<comment type="subcellular location">
    <subcellularLocation>
        <location evidence="6">Golgi apparatus membrane</location>
        <topology evidence="6">Lipid-anchor</topology>
    </subcellularLocation>
</comment>
<dbReference type="PANTHER" id="PTHR10334">
    <property type="entry name" value="CYSTEINE-RICH SECRETORY PROTEIN-RELATED"/>
    <property type="match status" value="1"/>
</dbReference>
<dbReference type="FunFam" id="3.40.33.10:FF:000015">
    <property type="entry name" value="Golgi-associated plant pathogenesis-related protein 1"/>
    <property type="match status" value="1"/>
</dbReference>
<dbReference type="InterPro" id="IPR014044">
    <property type="entry name" value="CAP_dom"/>
</dbReference>
<dbReference type="PRINTS" id="PR00837">
    <property type="entry name" value="V5TPXLIKE"/>
</dbReference>
<accession>A0A915C756</accession>
<evidence type="ECO:0000256" key="3">
    <source>
        <dbReference type="ARBA" id="ARBA00023054"/>
    </source>
</evidence>
<protein>
    <recommendedName>
        <fullName evidence="8">Golgi-associated plant pathogenesis-related protein 1</fullName>
    </recommendedName>
    <alternativeName>
        <fullName evidence="9">Glioma pathogenesis-related protein 2</fullName>
    </alternativeName>
</protein>
<sequence>MSLDSAAFCQQILEAHNRLRQQHGSPALTMSSDLSEQAQHWAEKLAARRHLAYCELPGIGENITFFPIWIDGEKVVEHWYSENMKYEYDTPGWQAGTNYFTQIVWKTTEEIGVGRAFVLPDTTDGNADMTTHAGNLNEQVVVAFYRPAGNNNRVGQFAANVHKPTNVNSIGQE</sequence>
<evidence type="ECO:0000313" key="12">
    <source>
        <dbReference type="WBParaSite" id="PgR095X_g014_t01"/>
    </source>
</evidence>
<dbReference type="Gene3D" id="3.40.33.10">
    <property type="entry name" value="CAP"/>
    <property type="match status" value="1"/>
</dbReference>
<evidence type="ECO:0000256" key="8">
    <source>
        <dbReference type="ARBA" id="ARBA00069728"/>
    </source>
</evidence>
<evidence type="ECO:0000256" key="2">
    <source>
        <dbReference type="ARBA" id="ARBA00023034"/>
    </source>
</evidence>
<evidence type="ECO:0000256" key="9">
    <source>
        <dbReference type="ARBA" id="ARBA00075475"/>
    </source>
</evidence>
<dbReference type="Pfam" id="PF00188">
    <property type="entry name" value="CAP"/>
    <property type="match status" value="1"/>
</dbReference>
<dbReference type="Proteomes" id="UP000887569">
    <property type="component" value="Unplaced"/>
</dbReference>
<evidence type="ECO:0000313" key="11">
    <source>
        <dbReference type="Proteomes" id="UP000887569"/>
    </source>
</evidence>
<dbReference type="InterPro" id="IPR035940">
    <property type="entry name" value="CAP_sf"/>
</dbReference>
<keyword evidence="4" id="KW-0472">Membrane</keyword>
<dbReference type="CDD" id="cd05382">
    <property type="entry name" value="CAP_GAPR1-like"/>
    <property type="match status" value="1"/>
</dbReference>
<dbReference type="SMART" id="SM00198">
    <property type="entry name" value="SCP"/>
    <property type="match status" value="1"/>
</dbReference>
<feature type="domain" description="SCP" evidence="10">
    <location>
        <begin position="7"/>
        <end position="153"/>
    </location>
</feature>
<proteinExistence type="predicted"/>
<evidence type="ECO:0000256" key="1">
    <source>
        <dbReference type="ARBA" id="ARBA00022707"/>
    </source>
</evidence>
<comment type="subunit">
    <text evidence="7">Homodimer. Interacts with CAV1.</text>
</comment>
<dbReference type="InterPro" id="IPR001283">
    <property type="entry name" value="CRISP-related"/>
</dbReference>
<dbReference type="WBParaSite" id="PgR095X_g014_t01">
    <property type="protein sequence ID" value="PgR095X_g014_t01"/>
    <property type="gene ID" value="PgR095X_g014"/>
</dbReference>
<keyword evidence="2" id="KW-0333">Golgi apparatus</keyword>
<keyword evidence="11" id="KW-1185">Reference proteome</keyword>
<organism evidence="11 12">
    <name type="scientific">Parascaris univalens</name>
    <name type="common">Nematode worm</name>
    <dbReference type="NCBI Taxonomy" id="6257"/>
    <lineage>
        <taxon>Eukaryota</taxon>
        <taxon>Metazoa</taxon>
        <taxon>Ecdysozoa</taxon>
        <taxon>Nematoda</taxon>
        <taxon>Chromadorea</taxon>
        <taxon>Rhabditida</taxon>
        <taxon>Spirurina</taxon>
        <taxon>Ascaridomorpha</taxon>
        <taxon>Ascaridoidea</taxon>
        <taxon>Ascarididae</taxon>
        <taxon>Parascaris</taxon>
    </lineage>
</organism>
<evidence type="ECO:0000256" key="7">
    <source>
        <dbReference type="ARBA" id="ARBA00063947"/>
    </source>
</evidence>
<dbReference type="GO" id="GO:0000139">
    <property type="term" value="C:Golgi membrane"/>
    <property type="evidence" value="ECO:0007669"/>
    <property type="project" value="UniProtKB-SubCell"/>
</dbReference>
<keyword evidence="3" id="KW-0175">Coiled coil</keyword>
<evidence type="ECO:0000256" key="4">
    <source>
        <dbReference type="ARBA" id="ARBA00023136"/>
    </source>
</evidence>